<feature type="region of interest" description="Disordered" evidence="1">
    <location>
        <begin position="1"/>
        <end position="36"/>
    </location>
</feature>
<feature type="compositionally biased region" description="Low complexity" evidence="1">
    <location>
        <begin position="103"/>
        <end position="123"/>
    </location>
</feature>
<evidence type="ECO:0000313" key="5">
    <source>
        <dbReference type="Proteomes" id="UP000273326"/>
    </source>
</evidence>
<dbReference type="InterPro" id="IPR018392">
    <property type="entry name" value="LysM"/>
</dbReference>
<organism evidence="4 5">
    <name type="scientific">Jeotgalibaca ciconiae</name>
    <dbReference type="NCBI Taxonomy" id="2496265"/>
    <lineage>
        <taxon>Bacteria</taxon>
        <taxon>Bacillati</taxon>
        <taxon>Bacillota</taxon>
        <taxon>Bacilli</taxon>
        <taxon>Lactobacillales</taxon>
        <taxon>Carnobacteriaceae</taxon>
        <taxon>Jeotgalibaca</taxon>
    </lineage>
</organism>
<dbReference type="KEGG" id="jeh:EJN90_12025"/>
<feature type="compositionally biased region" description="Acidic residues" evidence="1">
    <location>
        <begin position="140"/>
        <end position="153"/>
    </location>
</feature>
<feature type="compositionally biased region" description="Basic and acidic residues" evidence="1">
    <location>
        <begin position="7"/>
        <end position="18"/>
    </location>
</feature>
<dbReference type="SUPFAM" id="SSF54106">
    <property type="entry name" value="LysM domain"/>
    <property type="match status" value="1"/>
</dbReference>
<keyword evidence="2" id="KW-0812">Transmembrane</keyword>
<evidence type="ECO:0000256" key="1">
    <source>
        <dbReference type="SAM" id="MobiDB-lite"/>
    </source>
</evidence>
<dbReference type="OrthoDB" id="2152150at2"/>
<reference evidence="5" key="1">
    <citation type="submission" date="2018-12" db="EMBL/GenBank/DDBJ databases">
        <title>Complete genome sequencing of Jeotgalibaca sp. H21T32.</title>
        <authorList>
            <person name="Bae J.-W."/>
            <person name="Lee S.-Y."/>
        </authorList>
    </citation>
    <scope>NUCLEOTIDE SEQUENCE [LARGE SCALE GENOMIC DNA]</scope>
    <source>
        <strain evidence="5">H21T32</strain>
    </source>
</reference>
<feature type="transmembrane region" description="Helical" evidence="2">
    <location>
        <begin position="42"/>
        <end position="63"/>
    </location>
</feature>
<evidence type="ECO:0000256" key="2">
    <source>
        <dbReference type="SAM" id="Phobius"/>
    </source>
</evidence>
<name>A0A3Q9BN52_9LACT</name>
<dbReference type="Proteomes" id="UP000273326">
    <property type="component" value="Chromosome"/>
</dbReference>
<dbReference type="EMBL" id="CP034465">
    <property type="protein sequence ID" value="AZP05308.1"/>
    <property type="molecule type" value="Genomic_DNA"/>
</dbReference>
<evidence type="ECO:0000313" key="4">
    <source>
        <dbReference type="EMBL" id="AZP05308.1"/>
    </source>
</evidence>
<gene>
    <name evidence="4" type="ORF">EJN90_12025</name>
</gene>
<keyword evidence="2" id="KW-0472">Membrane</keyword>
<accession>A0A3Q9BN52</accession>
<feature type="domain" description="LysM" evidence="3">
    <location>
        <begin position="158"/>
        <end position="201"/>
    </location>
</feature>
<dbReference type="PROSITE" id="PS51782">
    <property type="entry name" value="LYSM"/>
    <property type="match status" value="1"/>
</dbReference>
<dbReference type="RefSeq" id="WP_126111572.1">
    <property type="nucleotide sequence ID" value="NZ_CP034465.1"/>
</dbReference>
<dbReference type="CDD" id="cd00118">
    <property type="entry name" value="LysM"/>
    <property type="match status" value="1"/>
</dbReference>
<sequence length="202" mass="22556">MSKKNKKQEEPWSRRFGEDENFNNRQYSRSARNSKKKEVAPLYKVILFVFLALLVIPFATYYWSEQSKKNPEPQTAQQVIERKQAASSVSESEVSSEEESSEAESSVSSESKADSSSESSSDPTSEESESTAPEVPPVVEEPESIEEESDDDDKVYANIYTIKAGDNLYRIAVNHGMTLDELKEVNGLSSDVAEIGVVLKVK</sequence>
<dbReference type="SMART" id="SM00257">
    <property type="entry name" value="LysM"/>
    <property type="match status" value="1"/>
</dbReference>
<keyword evidence="5" id="KW-1185">Reference proteome</keyword>
<dbReference type="Gene3D" id="3.10.350.10">
    <property type="entry name" value="LysM domain"/>
    <property type="match status" value="1"/>
</dbReference>
<feature type="region of interest" description="Disordered" evidence="1">
    <location>
        <begin position="66"/>
        <end position="153"/>
    </location>
</feature>
<evidence type="ECO:0000259" key="3">
    <source>
        <dbReference type="PROSITE" id="PS51782"/>
    </source>
</evidence>
<protein>
    <submittedName>
        <fullName evidence="4">LysM peptidoglycan-binding domain-containing protein</fullName>
    </submittedName>
</protein>
<dbReference type="InterPro" id="IPR036779">
    <property type="entry name" value="LysM_dom_sf"/>
</dbReference>
<keyword evidence="2" id="KW-1133">Transmembrane helix</keyword>
<dbReference type="Pfam" id="PF01476">
    <property type="entry name" value="LysM"/>
    <property type="match status" value="1"/>
</dbReference>
<proteinExistence type="predicted"/>
<dbReference type="AlphaFoldDB" id="A0A3Q9BN52"/>